<feature type="domain" description="Cas12a PI" evidence="7">
    <location>
        <begin position="145"/>
        <end position="236"/>
    </location>
</feature>
<evidence type="ECO:0000259" key="7">
    <source>
        <dbReference type="Pfam" id="PF22222"/>
    </source>
</evidence>
<dbReference type="InterPro" id="IPR040882">
    <property type="entry name" value="Cas12a_NUC"/>
</dbReference>
<dbReference type="InterPro" id="IPR054116">
    <property type="entry name" value="Cas12a_REC2"/>
</dbReference>
<evidence type="ECO:0000313" key="8">
    <source>
        <dbReference type="EMBL" id="RHA79309.1"/>
    </source>
</evidence>
<name>A0A413T5P7_9FIRM</name>
<organism evidence="8 9">
    <name type="scientific">Eubacterium ventriosum</name>
    <dbReference type="NCBI Taxonomy" id="39496"/>
    <lineage>
        <taxon>Bacteria</taxon>
        <taxon>Bacillati</taxon>
        <taxon>Bacillota</taxon>
        <taxon>Clostridia</taxon>
        <taxon>Eubacteriales</taxon>
        <taxon>Eubacteriaceae</taxon>
        <taxon>Eubacterium</taxon>
    </lineage>
</organism>
<protein>
    <submittedName>
        <fullName evidence="8">Type V CRISPR-associated protein Cpf1</fullName>
    </submittedName>
</protein>
<comment type="caution">
    <text evidence="8">The sequence shown here is derived from an EMBL/GenBank/DDBJ whole genome shotgun (WGS) entry which is preliminary data.</text>
</comment>
<evidence type="ECO:0000256" key="3">
    <source>
        <dbReference type="PIRSR" id="PIRSR627620-3"/>
    </source>
</evidence>
<dbReference type="InterPro" id="IPR040852">
    <property type="entry name" value="RuvC_1"/>
</dbReference>
<feature type="region of interest" description="Binds crRNA in crRNA-target DNA heteroduplex" evidence="2">
    <location>
        <begin position="25"/>
        <end position="28"/>
    </location>
</feature>
<dbReference type="EMBL" id="QSFV01000028">
    <property type="protein sequence ID" value="RHA79309.1"/>
    <property type="molecule type" value="Genomic_DNA"/>
</dbReference>
<feature type="domain" description="Cas12a nuclease" evidence="4">
    <location>
        <begin position="592"/>
        <end position="755"/>
    </location>
</feature>
<feature type="active site" description="For pre-crRNA processing" evidence="1">
    <location>
        <position position="317"/>
    </location>
</feature>
<feature type="active site" description="For DNase activity of RuvC domain" evidence="1">
    <location>
        <position position="766"/>
    </location>
</feature>
<dbReference type="InterPro" id="IPR053993">
    <property type="entry name" value="Cas12a_PI"/>
</dbReference>
<feature type="active site" description="For DNase activity of RuvC domain" evidence="1">
    <location>
        <position position="513"/>
    </location>
</feature>
<accession>A0A413T5P7</accession>
<reference evidence="8 9" key="1">
    <citation type="submission" date="2018-08" db="EMBL/GenBank/DDBJ databases">
        <title>A genome reference for cultivated species of the human gut microbiota.</title>
        <authorList>
            <person name="Zou Y."/>
            <person name="Xue W."/>
            <person name="Luo G."/>
        </authorList>
    </citation>
    <scope>NUCLEOTIDE SEQUENCE [LARGE SCALE GENOMIC DNA]</scope>
    <source>
        <strain evidence="8 9">AM42-30</strain>
    </source>
</reference>
<evidence type="ECO:0000259" key="6">
    <source>
        <dbReference type="Pfam" id="PF21918"/>
    </source>
</evidence>
<dbReference type="Pfam" id="PF18516">
    <property type="entry name" value="RuvC_1"/>
    <property type="match status" value="1"/>
</dbReference>
<feature type="site" description="Binds DNA in crRNA-target DNA heteroduplex" evidence="3">
    <location>
        <position position="70"/>
    </location>
</feature>
<feature type="site" description="Binds crRNA" evidence="3">
    <location>
        <position position="307"/>
    </location>
</feature>
<feature type="domain" description="Cas12a REC2" evidence="6">
    <location>
        <begin position="2"/>
        <end position="68"/>
    </location>
</feature>
<feature type="region of interest" description="Binds crRNA" evidence="2">
    <location>
        <begin position="265"/>
        <end position="268"/>
    </location>
</feature>
<dbReference type="InterPro" id="IPR027620">
    <property type="entry name" value="Cas12a"/>
</dbReference>
<evidence type="ECO:0000256" key="2">
    <source>
        <dbReference type="PIRSR" id="PIRSR627620-2"/>
    </source>
</evidence>
<evidence type="ECO:0000259" key="4">
    <source>
        <dbReference type="Pfam" id="PF18510"/>
    </source>
</evidence>
<feature type="site" description="Binds DNA protospacer adjacent motif (PAM)" evidence="3">
    <location>
        <position position="94"/>
    </location>
</feature>
<dbReference type="AlphaFoldDB" id="A0A413T5P7"/>
<evidence type="ECO:0000259" key="5">
    <source>
        <dbReference type="Pfam" id="PF18516"/>
    </source>
</evidence>
<feature type="region of interest" description="Binds crRNA" evidence="2">
    <location>
        <begin position="72"/>
        <end position="76"/>
    </location>
</feature>
<dbReference type="Pfam" id="PF22222">
    <property type="entry name" value="Cpf1_PI-like"/>
    <property type="match status" value="1"/>
</dbReference>
<feature type="region of interest" description="Binds crRNA" evidence="2">
    <location>
        <begin position="277"/>
        <end position="278"/>
    </location>
</feature>
<dbReference type="NCBIfam" id="TIGR04330">
    <property type="entry name" value="cas_Cpf1"/>
    <property type="match status" value="1"/>
</dbReference>
<sequence length="816" mass="96638">MNLIENETKSEEIKSKLDSIMEIMHWTKMFIIEEEIEKDVNFYNEIEEIYDELQPLVTIYNRIRNYVTQKPYSEEKIKLNFGIPTLANGWSKTKEYDNNAIIMIRDGKYYLGIFNAKNKPDKKIMEGHQSEENGDYKKMIYRLLPGPNKMLPKVFMSKTGIAEYKPSQYILECYEQNKHIKSDKNFDIKFCRDLIDFFKTSINRHPEWSKFNFKFSETSEYEDISTFYREVEKQGYKIEWTYISEKEIKELDENGQLYLFQIYNKDFSEKSKGKENLHTMYLKNLFSEENLKNIVLKLNGEAEVFFRKSSIKKPIIHKKGSVLVNKTYNENGERKSIPEEQYTEIYKYLNSIGTNELSEKSKKLMEEGKVEYYKANYDIVKDYRYSVDKFFIHLPMTINFKAAGFSPINNIALKSIALKEDMHIIGIDRGERNLIYVSVIDTKGNIVEQRNFNIVNGIDYKEKLKQKELDRDNARKNWKEIGKIKDLKEGYLSLVVHEIAKLVVKYNAIITMEDLNQGFKRGRFKVERQVYQKFETMLINKLNYLVDKDLAVDQEGGLLRGYQLTYIPESLKVLGRQCGYIFYVPVAYTSKIDPTTGFVAIFNYKGMTDKDFVTSFDSIKYDDERGLFAFEFDYENFVTHKVEMARNKWTVYTYGERIKRKFKNGLWDTAEKVDLTYQMRSILEKYEIEYNKGQDILEQIEELDEKAQNGICKEIKYLVKDIVQMRNSLPDNAVEDYDAIISPVINNNGEFFDSTRGDEDKPLDADANGAYCIALKGLYEVMQIKKNWNEETEFPRKELKIRHQDWFDFIQNKRYL</sequence>
<feature type="active site" description="For DNase activity of RuvC domain" evidence="1">
    <location>
        <position position="428"/>
    </location>
</feature>
<evidence type="ECO:0000313" key="9">
    <source>
        <dbReference type="Proteomes" id="UP000285740"/>
    </source>
</evidence>
<proteinExistence type="predicted"/>
<feature type="active site" description="For pre-crRNA processing" evidence="1">
    <location>
        <position position="326"/>
    </location>
</feature>
<dbReference type="Pfam" id="PF21918">
    <property type="entry name" value="cas_Cpf1_2nd"/>
    <property type="match status" value="1"/>
</dbReference>
<dbReference type="Pfam" id="PF18510">
    <property type="entry name" value="NUC"/>
    <property type="match status" value="1"/>
</dbReference>
<feature type="site" description="Binds Target strand DNA; via amide nitrogen" evidence="3">
    <location>
        <position position="300"/>
    </location>
</feature>
<feature type="domain" description="Cas12a RuvC nuclease" evidence="5">
    <location>
        <begin position="405"/>
        <end position="814"/>
    </location>
</feature>
<dbReference type="Proteomes" id="UP000285740">
    <property type="component" value="Unassembled WGS sequence"/>
</dbReference>
<feature type="active site" description="For pre-crRNA processing" evidence="1">
    <location>
        <position position="381"/>
    </location>
</feature>
<feature type="site" description="Binds PAM" evidence="3">
    <location>
        <position position="153"/>
    </location>
</feature>
<feature type="site" description="Binds Target strand DNA" evidence="3">
    <location>
        <position position="149"/>
    </location>
</feature>
<dbReference type="RefSeq" id="WP_118030658.1">
    <property type="nucleotide sequence ID" value="NZ_QSFV01000028.1"/>
</dbReference>
<evidence type="ECO:0000256" key="1">
    <source>
        <dbReference type="PIRSR" id="PIRSR627620-1"/>
    </source>
</evidence>
<gene>
    <name evidence="8" type="ORF">DW918_08410</name>
</gene>